<sequence>MKSLQLWQKVGLVRVTLFMQWPGAELWYLGRTPGDCCALFFTASGLAVRPSAASGSAGLTRPESAMSSNPTTHKQTHRQQGHYNRPSRQRVIPPAGPSGATQRFCPAESAPRLACLSQLPASQAAVLKYRPCLRAPERTRRSSGEAPRCSSPVDVVFSRR</sequence>
<evidence type="ECO:0000313" key="1">
    <source>
        <dbReference type="EMBL" id="KAG8004367.1"/>
    </source>
</evidence>
<evidence type="ECO:0000313" key="2">
    <source>
        <dbReference type="Proteomes" id="UP000805704"/>
    </source>
</evidence>
<accession>A0ACB7EQE4</accession>
<dbReference type="EMBL" id="CM024791">
    <property type="protein sequence ID" value="KAG8004367.1"/>
    <property type="molecule type" value="Genomic_DNA"/>
</dbReference>
<protein>
    <submittedName>
        <fullName evidence="1">Uncharacterized protein</fullName>
    </submittedName>
</protein>
<organism evidence="1 2">
    <name type="scientific">Nibea albiflora</name>
    <name type="common">Yellow drum</name>
    <name type="synonym">Corvina albiflora</name>
    <dbReference type="NCBI Taxonomy" id="240163"/>
    <lineage>
        <taxon>Eukaryota</taxon>
        <taxon>Metazoa</taxon>
        <taxon>Chordata</taxon>
        <taxon>Craniata</taxon>
        <taxon>Vertebrata</taxon>
        <taxon>Euteleostomi</taxon>
        <taxon>Actinopterygii</taxon>
        <taxon>Neopterygii</taxon>
        <taxon>Teleostei</taxon>
        <taxon>Neoteleostei</taxon>
        <taxon>Acanthomorphata</taxon>
        <taxon>Eupercaria</taxon>
        <taxon>Sciaenidae</taxon>
        <taxon>Nibea</taxon>
    </lineage>
</organism>
<reference evidence="1" key="1">
    <citation type="submission" date="2020-04" db="EMBL/GenBank/DDBJ databases">
        <title>A chromosome-scale assembly and high-density genetic map of the yellow drum (Nibea albiflora) genome.</title>
        <authorList>
            <person name="Xu D."/>
            <person name="Zhang W."/>
            <person name="Chen R."/>
            <person name="Tan P."/>
            <person name="Wang L."/>
            <person name="Song H."/>
            <person name="Tian L."/>
            <person name="Zhu Q."/>
            <person name="Wang B."/>
        </authorList>
    </citation>
    <scope>NUCLEOTIDE SEQUENCE</scope>
    <source>
        <strain evidence="1">ZJHYS-2018</strain>
    </source>
</reference>
<name>A0ACB7EQE4_NIBAL</name>
<comment type="caution">
    <text evidence="1">The sequence shown here is derived from an EMBL/GenBank/DDBJ whole genome shotgun (WGS) entry which is preliminary data.</text>
</comment>
<dbReference type="Proteomes" id="UP000805704">
    <property type="component" value="Chromosome 3"/>
</dbReference>
<keyword evidence="2" id="KW-1185">Reference proteome</keyword>
<gene>
    <name evidence="1" type="ORF">GBF38_009335</name>
</gene>
<proteinExistence type="predicted"/>